<protein>
    <submittedName>
        <fullName evidence="7">Uncharacterized protein</fullName>
    </submittedName>
</protein>
<dbReference type="AlphaFoldDB" id="A0A098LET8"/>
<dbReference type="InterPro" id="IPR024671">
    <property type="entry name" value="Atg22-like"/>
</dbReference>
<feature type="transmembrane region" description="Helical" evidence="6">
    <location>
        <begin position="463"/>
        <end position="482"/>
    </location>
</feature>
<feature type="transmembrane region" description="Helical" evidence="6">
    <location>
        <begin position="393"/>
        <end position="411"/>
    </location>
</feature>
<evidence type="ECO:0000256" key="4">
    <source>
        <dbReference type="ARBA" id="ARBA00022989"/>
    </source>
</evidence>
<feature type="transmembrane region" description="Helical" evidence="6">
    <location>
        <begin position="370"/>
        <end position="387"/>
    </location>
</feature>
<keyword evidence="8" id="KW-1185">Reference proteome</keyword>
<proteinExistence type="predicted"/>
<feature type="transmembrane region" description="Helical" evidence="6">
    <location>
        <begin position="117"/>
        <end position="136"/>
    </location>
</feature>
<reference evidence="7 8" key="1">
    <citation type="submission" date="2014-09" db="EMBL/GenBank/DDBJ databases">
        <title>Sporocytophaga myxococcoides PG-01 genome sequencing.</title>
        <authorList>
            <person name="Liu L."/>
            <person name="Gao P.J."/>
            <person name="Chen G.J."/>
            <person name="Wang L.S."/>
        </authorList>
    </citation>
    <scope>NUCLEOTIDE SEQUENCE [LARGE SCALE GENOMIC DNA]</scope>
    <source>
        <strain evidence="7 8">PG-01</strain>
    </source>
</reference>
<sequence length="500" mass="56233">MLFSYFADKINWANPGNKPTVKQVIRYISMKNNKKIQNAWCMYDWANSVYSLTITTAIFPSYYAAVMPERPDKVNFLGFEFYSSALYSFSLAAVFLLAAILSPILTPIADNTGKKKFFMQMFCYLGSLGCAYLFFFHKDAGVLSQFTLTTSILAFILAGLGYSGSIVFYNSFLPEIATEDQYDRLSARGFAMGYIGSVLLLIFNITMLTMPDLYFNVDGKVDELMASGLANPEAKEQAKSFYSGLAARISFLSVGIWWFLFAQYSFYYLPSNVYKKESQGNWLWSGFRELNKVLSEVRKERYLKIFLPGFFFYNLGVQTVMYMAVIFAEGELNLKMSELIIVILIIQLLAIVGANLSAKLSGKIGNISTLRYINMIWVLVCIAAYFVKTDVQFYGLAVVVGFIMGGVQSISRSTYAKLIPEQTTDHASYFSFYDVAEKLSCFFGLFLFGAIEELTGSMRPSTLTLGIIFIIGITFLSFIPSFKSYSGQTELKLDHSGKNA</sequence>
<evidence type="ECO:0000256" key="2">
    <source>
        <dbReference type="ARBA" id="ARBA00022448"/>
    </source>
</evidence>
<feature type="transmembrane region" description="Helical" evidence="6">
    <location>
        <begin position="148"/>
        <end position="169"/>
    </location>
</feature>
<evidence type="ECO:0000256" key="5">
    <source>
        <dbReference type="ARBA" id="ARBA00023136"/>
    </source>
</evidence>
<dbReference type="InterPro" id="IPR050495">
    <property type="entry name" value="ATG22/LtaA_families"/>
</dbReference>
<dbReference type="eggNOG" id="COG2270">
    <property type="taxonomic scope" value="Bacteria"/>
</dbReference>
<evidence type="ECO:0000256" key="6">
    <source>
        <dbReference type="SAM" id="Phobius"/>
    </source>
</evidence>
<dbReference type="InterPro" id="IPR036259">
    <property type="entry name" value="MFS_trans_sf"/>
</dbReference>
<dbReference type="PANTHER" id="PTHR23519:SF1">
    <property type="entry name" value="AUTOPHAGY-RELATED PROTEIN 22"/>
    <property type="match status" value="1"/>
</dbReference>
<evidence type="ECO:0000256" key="3">
    <source>
        <dbReference type="ARBA" id="ARBA00022692"/>
    </source>
</evidence>
<feature type="transmembrane region" description="Helical" evidence="6">
    <location>
        <begin position="190"/>
        <end position="210"/>
    </location>
</feature>
<comment type="subcellular location">
    <subcellularLocation>
        <location evidence="1">Endomembrane system</location>
        <topology evidence="1">Multi-pass membrane protein</topology>
    </subcellularLocation>
</comment>
<keyword evidence="2" id="KW-0813">Transport</keyword>
<comment type="caution">
    <text evidence="7">The sequence shown here is derived from an EMBL/GenBank/DDBJ whole genome shotgun (WGS) entry which is preliminary data.</text>
</comment>
<dbReference type="PANTHER" id="PTHR23519">
    <property type="entry name" value="AUTOPHAGY-RELATED PROTEIN 22"/>
    <property type="match status" value="1"/>
</dbReference>
<feature type="transmembrane region" description="Helical" evidence="6">
    <location>
        <begin position="45"/>
        <end position="65"/>
    </location>
</feature>
<feature type="transmembrane region" description="Helical" evidence="6">
    <location>
        <begin position="85"/>
        <end position="105"/>
    </location>
</feature>
<keyword evidence="5 6" id="KW-0472">Membrane</keyword>
<feature type="transmembrane region" description="Helical" evidence="6">
    <location>
        <begin position="305"/>
        <end position="327"/>
    </location>
</feature>
<dbReference type="SUPFAM" id="SSF103473">
    <property type="entry name" value="MFS general substrate transporter"/>
    <property type="match status" value="1"/>
</dbReference>
<evidence type="ECO:0000313" key="7">
    <source>
        <dbReference type="EMBL" id="GAL84939.1"/>
    </source>
</evidence>
<keyword evidence="4 6" id="KW-1133">Transmembrane helix</keyword>
<organism evidence="7 8">
    <name type="scientific">Sporocytophaga myxococcoides</name>
    <dbReference type="NCBI Taxonomy" id="153721"/>
    <lineage>
        <taxon>Bacteria</taxon>
        <taxon>Pseudomonadati</taxon>
        <taxon>Bacteroidota</taxon>
        <taxon>Cytophagia</taxon>
        <taxon>Cytophagales</taxon>
        <taxon>Cytophagaceae</taxon>
        <taxon>Sporocytophaga</taxon>
    </lineage>
</organism>
<accession>A0A098LET8</accession>
<dbReference type="Proteomes" id="UP000030185">
    <property type="component" value="Unassembled WGS sequence"/>
</dbReference>
<dbReference type="Gene3D" id="1.20.1250.20">
    <property type="entry name" value="MFS general substrate transporter like domains"/>
    <property type="match status" value="1"/>
</dbReference>
<name>A0A098LET8_9BACT</name>
<dbReference type="STRING" id="153721.MYP_2167"/>
<dbReference type="GO" id="GO:0012505">
    <property type="term" value="C:endomembrane system"/>
    <property type="evidence" value="ECO:0007669"/>
    <property type="project" value="UniProtKB-SubCell"/>
</dbReference>
<gene>
    <name evidence="7" type="ORF">MYP_2167</name>
</gene>
<dbReference type="Pfam" id="PF11700">
    <property type="entry name" value="ATG22"/>
    <property type="match status" value="1"/>
</dbReference>
<feature type="transmembrane region" description="Helical" evidence="6">
    <location>
        <begin position="432"/>
        <end position="451"/>
    </location>
</feature>
<evidence type="ECO:0000313" key="8">
    <source>
        <dbReference type="Proteomes" id="UP000030185"/>
    </source>
</evidence>
<evidence type="ECO:0000256" key="1">
    <source>
        <dbReference type="ARBA" id="ARBA00004127"/>
    </source>
</evidence>
<keyword evidence="3 6" id="KW-0812">Transmembrane</keyword>
<feature type="transmembrane region" description="Helical" evidence="6">
    <location>
        <begin position="339"/>
        <end position="358"/>
    </location>
</feature>
<feature type="transmembrane region" description="Helical" evidence="6">
    <location>
        <begin position="249"/>
        <end position="269"/>
    </location>
</feature>
<dbReference type="EMBL" id="BBLT01000004">
    <property type="protein sequence ID" value="GAL84939.1"/>
    <property type="molecule type" value="Genomic_DNA"/>
</dbReference>